<protein>
    <submittedName>
        <fullName evidence="1">GDYXXLXY domain-containing protein</fullName>
    </submittedName>
</protein>
<evidence type="ECO:0000313" key="2">
    <source>
        <dbReference type="Proteomes" id="UP000515465"/>
    </source>
</evidence>
<evidence type="ECO:0000313" key="1">
    <source>
        <dbReference type="EMBL" id="QND60939.1"/>
    </source>
</evidence>
<gene>
    <name evidence="1" type="ORF">HB778_34015</name>
</gene>
<dbReference type="Pfam" id="PF14345">
    <property type="entry name" value="GDYXXLXY"/>
    <property type="match status" value="1"/>
</dbReference>
<dbReference type="InterPro" id="IPR025833">
    <property type="entry name" value="GDYXXLXY"/>
</dbReference>
<dbReference type="AlphaFoldDB" id="A0A7G6T2F7"/>
<reference evidence="2" key="1">
    <citation type="journal article" date="2020" name="Mol. Plant Microbe">
        <title>Rhizobial microsymbionts of the narrowly endemic Oxytropis species growing in Kamchatka are characterized by significant genetic diversity and possess a set of genes that are associated with T3SS and T6SS secretion systems and can affect the development of symbiosis.</title>
        <authorList>
            <person name="Safronova V."/>
            <person name="Guro P."/>
            <person name="Sazanova A."/>
            <person name="Kuznetsova I."/>
            <person name="Belimov A."/>
            <person name="Yakubov V."/>
            <person name="Chirak E."/>
            <person name="Afonin A."/>
            <person name="Gogolev Y."/>
            <person name="Andronov E."/>
            <person name="Tikhonovich I."/>
        </authorList>
    </citation>
    <scope>NUCLEOTIDE SEQUENCE [LARGE SCALE GENOMIC DNA]</scope>
    <source>
        <strain evidence="2">583</strain>
    </source>
</reference>
<proteinExistence type="predicted"/>
<accession>A0A7G6T2F7</accession>
<dbReference type="Proteomes" id="UP000515465">
    <property type="component" value="Chromosome"/>
</dbReference>
<organism evidence="1 2">
    <name type="scientific">Mesorhizobium huakuii</name>
    <dbReference type="NCBI Taxonomy" id="28104"/>
    <lineage>
        <taxon>Bacteria</taxon>
        <taxon>Pseudomonadati</taxon>
        <taxon>Pseudomonadota</taxon>
        <taxon>Alphaproteobacteria</taxon>
        <taxon>Hyphomicrobiales</taxon>
        <taxon>Phyllobacteriaceae</taxon>
        <taxon>Mesorhizobium</taxon>
    </lineage>
</organism>
<dbReference type="EMBL" id="CP050296">
    <property type="protein sequence ID" value="QND60939.1"/>
    <property type="molecule type" value="Genomic_DNA"/>
</dbReference>
<sequence>MMTGKRLVISALVLALVQIGFLSWIIAGRAAILRSGKEVLLKIEPVDPRDLLRGDYIILRYDISRIPVKMIANIPAGKFSSDDTSIVVRLKKGADGYWTPTTAWFGKAPTPAAADEADIAGHVAAGWDLRSEGMTIAPDYGIERFYLPEGKGMAIQDDMRVRPFGIRLALASDGTAQIKALVDGDKTLFEEPLY</sequence>
<name>A0A7G6T2F7_9HYPH</name>
<dbReference type="RefSeq" id="WP_183460213.1">
    <property type="nucleotide sequence ID" value="NZ_CP050296.1"/>
</dbReference>